<organism evidence="2 3">
    <name type="scientific">Petrolisthes manimaculis</name>
    <dbReference type="NCBI Taxonomy" id="1843537"/>
    <lineage>
        <taxon>Eukaryota</taxon>
        <taxon>Metazoa</taxon>
        <taxon>Ecdysozoa</taxon>
        <taxon>Arthropoda</taxon>
        <taxon>Crustacea</taxon>
        <taxon>Multicrustacea</taxon>
        <taxon>Malacostraca</taxon>
        <taxon>Eumalacostraca</taxon>
        <taxon>Eucarida</taxon>
        <taxon>Decapoda</taxon>
        <taxon>Pleocyemata</taxon>
        <taxon>Anomura</taxon>
        <taxon>Galatheoidea</taxon>
        <taxon>Porcellanidae</taxon>
        <taxon>Petrolisthes</taxon>
    </lineage>
</organism>
<evidence type="ECO:0000256" key="1">
    <source>
        <dbReference type="SAM" id="MobiDB-lite"/>
    </source>
</evidence>
<reference evidence="2" key="1">
    <citation type="submission" date="2023-11" db="EMBL/GenBank/DDBJ databases">
        <title>Genome assemblies of two species of porcelain crab, Petrolisthes cinctipes and Petrolisthes manimaculis (Anomura: Porcellanidae).</title>
        <authorList>
            <person name="Angst P."/>
        </authorList>
    </citation>
    <scope>NUCLEOTIDE SEQUENCE</scope>
    <source>
        <strain evidence="2">PB745_02</strain>
        <tissue evidence="2">Gill</tissue>
    </source>
</reference>
<protein>
    <submittedName>
        <fullName evidence="2">Uncharacterized protein</fullName>
    </submittedName>
</protein>
<keyword evidence="3" id="KW-1185">Reference proteome</keyword>
<gene>
    <name evidence="2" type="ORF">Pmani_024541</name>
</gene>
<proteinExistence type="predicted"/>
<comment type="caution">
    <text evidence="2">The sequence shown here is derived from an EMBL/GenBank/DDBJ whole genome shotgun (WGS) entry which is preliminary data.</text>
</comment>
<feature type="compositionally biased region" description="Low complexity" evidence="1">
    <location>
        <begin position="84"/>
        <end position="99"/>
    </location>
</feature>
<dbReference type="AlphaFoldDB" id="A0AAE1P7Z6"/>
<feature type="region of interest" description="Disordered" evidence="1">
    <location>
        <begin position="58"/>
        <end position="99"/>
    </location>
</feature>
<accession>A0AAE1P7Z6</accession>
<dbReference type="Proteomes" id="UP001292094">
    <property type="component" value="Unassembled WGS sequence"/>
</dbReference>
<evidence type="ECO:0000313" key="3">
    <source>
        <dbReference type="Proteomes" id="UP001292094"/>
    </source>
</evidence>
<evidence type="ECO:0000313" key="2">
    <source>
        <dbReference type="EMBL" id="KAK4303448.1"/>
    </source>
</evidence>
<sequence length="201" mass="20910">MSFRRHYGTGSYSSSLLSSPLISSYGSSRGLGGYSSGGYSTPHHGYTATHNNYSSYTPSYSSGKGLVRSRSASLPREVRERSTPRSSYSSSYSRNTSPTRASNAASVAAAAAVATAAVAATAAASVARKDLMDIYNDYSGKVSRHHSFTNGRSTSSSPRNGSHYTATKALLRAGRSKSVGSNGSLSSGYGSTVSILGYGHL</sequence>
<dbReference type="EMBL" id="JAWZYT010002581">
    <property type="protein sequence ID" value="KAK4303448.1"/>
    <property type="molecule type" value="Genomic_DNA"/>
</dbReference>
<name>A0AAE1P7Z6_9EUCA</name>